<dbReference type="GO" id="GO:0004672">
    <property type="term" value="F:protein kinase activity"/>
    <property type="evidence" value="ECO:0007669"/>
    <property type="project" value="InterPro"/>
</dbReference>
<dbReference type="GO" id="GO:0005524">
    <property type="term" value="F:ATP binding"/>
    <property type="evidence" value="ECO:0007669"/>
    <property type="project" value="InterPro"/>
</dbReference>
<dbReference type="SUPFAM" id="SSF56112">
    <property type="entry name" value="Protein kinase-like (PK-like)"/>
    <property type="match status" value="1"/>
</dbReference>
<protein>
    <recommendedName>
        <fullName evidence="1">Protein kinase domain-containing protein</fullName>
    </recommendedName>
</protein>
<dbReference type="Gene3D" id="3.30.200.20">
    <property type="entry name" value="Phosphorylase Kinase, domain 1"/>
    <property type="match status" value="1"/>
</dbReference>
<evidence type="ECO:0000313" key="2">
    <source>
        <dbReference type="EMBL" id="VEL12970.1"/>
    </source>
</evidence>
<reference evidence="2" key="1">
    <citation type="submission" date="2018-11" db="EMBL/GenBank/DDBJ databases">
        <authorList>
            <consortium name="Pathogen Informatics"/>
        </authorList>
    </citation>
    <scope>NUCLEOTIDE SEQUENCE</scope>
</reference>
<comment type="caution">
    <text evidence="2">The sequence shown here is derived from an EMBL/GenBank/DDBJ whole genome shotgun (WGS) entry which is preliminary data.</text>
</comment>
<dbReference type="PANTHER" id="PTHR24347">
    <property type="entry name" value="SERINE/THREONINE-PROTEIN KINASE"/>
    <property type="match status" value="1"/>
</dbReference>
<evidence type="ECO:0000259" key="1">
    <source>
        <dbReference type="PROSITE" id="PS50011"/>
    </source>
</evidence>
<keyword evidence="3" id="KW-1185">Reference proteome</keyword>
<proteinExistence type="predicted"/>
<dbReference type="InterPro" id="IPR011009">
    <property type="entry name" value="Kinase-like_dom_sf"/>
</dbReference>
<accession>A0A448WJ60</accession>
<evidence type="ECO:0000313" key="3">
    <source>
        <dbReference type="Proteomes" id="UP000784294"/>
    </source>
</evidence>
<dbReference type="PROSITE" id="PS50011">
    <property type="entry name" value="PROTEIN_KINASE_DOM"/>
    <property type="match status" value="1"/>
</dbReference>
<name>A0A448WJ60_9PLAT</name>
<organism evidence="2 3">
    <name type="scientific">Protopolystoma xenopodis</name>
    <dbReference type="NCBI Taxonomy" id="117903"/>
    <lineage>
        <taxon>Eukaryota</taxon>
        <taxon>Metazoa</taxon>
        <taxon>Spiralia</taxon>
        <taxon>Lophotrochozoa</taxon>
        <taxon>Platyhelminthes</taxon>
        <taxon>Monogenea</taxon>
        <taxon>Polyopisthocotylea</taxon>
        <taxon>Polystomatidea</taxon>
        <taxon>Polystomatidae</taxon>
        <taxon>Protopolystoma</taxon>
    </lineage>
</organism>
<dbReference type="OrthoDB" id="10260894at2759"/>
<dbReference type="InterPro" id="IPR000719">
    <property type="entry name" value="Prot_kinase_dom"/>
</dbReference>
<dbReference type="Proteomes" id="UP000784294">
    <property type="component" value="Unassembled WGS sequence"/>
</dbReference>
<feature type="domain" description="Protein kinase" evidence="1">
    <location>
        <begin position="1"/>
        <end position="72"/>
    </location>
</feature>
<gene>
    <name evidence="2" type="ORF">PXEA_LOCUS6410</name>
</gene>
<dbReference type="Pfam" id="PF00069">
    <property type="entry name" value="Pkinase"/>
    <property type="match status" value="1"/>
</dbReference>
<sequence>MYCFGKFGEVKRCRERETGLEFAIKLVPINSAEDKQIVMNEIRIMNRLYHPRLIQLHDAFQTPQQIAMVVEL</sequence>
<dbReference type="AlphaFoldDB" id="A0A448WJ60"/>
<dbReference type="EMBL" id="CAAALY010016412">
    <property type="protein sequence ID" value="VEL12970.1"/>
    <property type="molecule type" value="Genomic_DNA"/>
</dbReference>